<dbReference type="InterPro" id="IPR002464">
    <property type="entry name" value="DNA/RNA_helicase_DEAH_CS"/>
</dbReference>
<organism evidence="12 13">
    <name type="scientific">Prorocentrum cordatum</name>
    <dbReference type="NCBI Taxonomy" id="2364126"/>
    <lineage>
        <taxon>Eukaryota</taxon>
        <taxon>Sar</taxon>
        <taxon>Alveolata</taxon>
        <taxon>Dinophyceae</taxon>
        <taxon>Prorocentrales</taxon>
        <taxon>Prorocentraceae</taxon>
        <taxon>Prorocentrum</taxon>
    </lineage>
</organism>
<evidence type="ECO:0000256" key="5">
    <source>
        <dbReference type="ARBA" id="ARBA00022833"/>
    </source>
</evidence>
<comment type="caution">
    <text evidence="12">The sequence shown here is derived from an EMBL/GenBank/DDBJ whole genome shotgun (WGS) entry which is preliminary data.</text>
</comment>
<keyword evidence="5" id="KW-0862">Zinc</keyword>
<dbReference type="InterPro" id="IPR014001">
    <property type="entry name" value="Helicase_ATP-bd"/>
</dbReference>
<feature type="compositionally biased region" description="Low complexity" evidence="7">
    <location>
        <begin position="28"/>
        <end position="41"/>
    </location>
</feature>
<sequence length="1521" mass="164198">AAAARQGAGGAALAGPLPIRPFSDGSPGEAAAARQGAEGAAPCEVPSSSDDEALMDLVPRLEHKGGEGSHGADAVGLDDAPPGSGAHVPGRIRHDPEIHTGGLGRYMFTFGSGGSRVSFQVTVRMAGDREAAARICRLCFASFEGGATKGEVLAYRLALYRRFCGDCAPGAPCGRHCEGPPPGCAGAHRGPPAAAGAAARCLAPRGVEPPRPGVAVEDLDLNNSFCEVCQKGGRLLLCDQCPRAFHMRCVQRFVDKESLAQSSSWSCPICRHGPDALNPHAQLSPQESMERAMRDAARRAGEQRRQSARRRDLLLAGRWELVELFATRGAAARIGRLAASGCAAAEPEIGSVVRLASAASAQEQAGAEVAQEGGAAEHVVLAQVGTAGYLVAALGSGAELRTEGRLLLPPEPGRQAQPPDLLRFARGALVSEDTRLKDYQVEGVNWLIRAYHNRCGGILADDMGLGKTIQTLVAMSYLRASGAASGPFLVVAPLSCTWNWIREAARFVPHLSVARVFGSSQEKKHSLDDDALWYGARDIVVTTYESLASTEDFLRRHLWAAVVLDEAHRAKNQAGSARAVLDGLRSAGRLLLTGTPLQNSMQELLALLRFLWPDVFPKESEAFERAVRLRDVDLGDVVATGSTADVDAPVVAKIRDLLDAVMIRRRKEDVIALPPKVRWDVWLPLSPEQTTWYKTLLRCRARVQERGGVRALRKLVVWLRVLGCLPSCLAASQDDRQRLLDCGAAGEAALAALRPGMPMSDELVAQSSKLSFLDKLLGHLHAQNMSLCPRWRRAFEERCGGRPAGEGPAQAAAAWIARAAASGLFLQEMRPWRGEGGSGAAGAQAGDGVTPRPHKVLIFSQILLPSASWWHISLQKAASARQNEKKVLIFSQFHACLDVLQAFCGWRGWRSLRLDGSTPRVLRDLDIRDFHNEDEDYFVYLIGTRAGGLGINLTGANHVVLFDSDYNPHADCQAVDRAHRIGQSRPVNVYRLIQEWGVEERLAGMQEQKLCIEECVTHGGPAGDARDRAADHGGTRNREELTLLLRYGARSLQGSCGEDLSGWSLQGLLAEEDDLPDGSDAEAAGCAPAAERAESEECGALGGLASEGARGRGALARSQDVVKTTASGRVVREARVFNAAAESPRRRCAPRAPLRHEARCFVCRGGARGGGAAASPSGCSRPDRLCELCPKAYHAECLPASPGSAVGGRWVCGWHHCAGCGRKASLCGGMLVHCVGCPAAFCIDCFPADFRRVHQPEEFWAGLRDRGWQVSAASMALFRCNSCRAREEHGRRRGMCVEELLDEQGRHRRATEEELQVLVAAKRRKEDQESRRCMRQLILEHERTKLKADLRQARRDLLRAAEGLWPRLFRQRWTAACADPEALVAAALARSPSKKRVASLRQLKAEAAALAEPVALCGNCGVPGHAAAGCLLPAERTTDQLCGLCQGGGHERMQCPQLSAEQQAEYQARLGRLRRLSTVLAAEEPIDEPDDPVGLDESESLMVMWNQTQQRVEQRLRAALQ</sequence>
<gene>
    <name evidence="12" type="ORF">PCOR1329_LOCUS32941</name>
</gene>
<dbReference type="InterPro" id="IPR001965">
    <property type="entry name" value="Znf_PHD"/>
</dbReference>
<dbReference type="InterPro" id="IPR019787">
    <property type="entry name" value="Znf_PHD-finger"/>
</dbReference>
<dbReference type="Gene3D" id="3.30.40.10">
    <property type="entry name" value="Zinc/RING finger domain, C3HC4 (zinc finger)"/>
    <property type="match status" value="2"/>
</dbReference>
<dbReference type="InterPro" id="IPR011011">
    <property type="entry name" value="Znf_FYVE_PHD"/>
</dbReference>
<dbReference type="Pfam" id="PF00271">
    <property type="entry name" value="Helicase_C"/>
    <property type="match status" value="1"/>
</dbReference>
<dbReference type="Gene3D" id="3.40.50.300">
    <property type="entry name" value="P-loop containing nucleotide triphosphate hydrolases"/>
    <property type="match status" value="2"/>
</dbReference>
<dbReference type="PROSITE" id="PS51194">
    <property type="entry name" value="HELICASE_CTER"/>
    <property type="match status" value="1"/>
</dbReference>
<dbReference type="SUPFAM" id="SSF52540">
    <property type="entry name" value="P-loop containing nucleoside triphosphate hydrolases"/>
    <property type="match status" value="2"/>
</dbReference>
<dbReference type="Gene3D" id="3.40.50.10810">
    <property type="entry name" value="Tandem AAA-ATPase domain"/>
    <property type="match status" value="1"/>
</dbReference>
<keyword evidence="3 6" id="KW-0863">Zinc-finger</keyword>
<feature type="domain" description="RING-type" evidence="9">
    <location>
        <begin position="226"/>
        <end position="271"/>
    </location>
</feature>
<dbReference type="InterPro" id="IPR019786">
    <property type="entry name" value="Zinc_finger_PHD-type_CS"/>
</dbReference>
<accession>A0ABN9SVC0</accession>
<dbReference type="InterPro" id="IPR001650">
    <property type="entry name" value="Helicase_C-like"/>
</dbReference>
<dbReference type="InterPro" id="IPR000330">
    <property type="entry name" value="SNF2_N"/>
</dbReference>
<dbReference type="PROSITE" id="PS00690">
    <property type="entry name" value="DEAH_ATP_HELICASE"/>
    <property type="match status" value="1"/>
</dbReference>
<dbReference type="PROSITE" id="PS51192">
    <property type="entry name" value="HELICASE_ATP_BIND_1"/>
    <property type="match status" value="1"/>
</dbReference>
<dbReference type="CDD" id="cd17919">
    <property type="entry name" value="DEXHc_Snf"/>
    <property type="match status" value="1"/>
</dbReference>
<protein>
    <submittedName>
        <fullName evidence="12">Uncharacterized protein</fullName>
    </submittedName>
</protein>
<dbReference type="Pfam" id="PF00628">
    <property type="entry name" value="PHD"/>
    <property type="match status" value="1"/>
</dbReference>
<dbReference type="PROSITE" id="PS50089">
    <property type="entry name" value="ZF_RING_2"/>
    <property type="match status" value="1"/>
</dbReference>
<dbReference type="SMART" id="SM00487">
    <property type="entry name" value="DEXDc"/>
    <property type="match status" value="1"/>
</dbReference>
<feature type="region of interest" description="Disordered" evidence="7">
    <location>
        <begin position="1"/>
        <end position="50"/>
    </location>
</feature>
<dbReference type="CDD" id="cd18793">
    <property type="entry name" value="SF2_C_SNF"/>
    <property type="match status" value="1"/>
</dbReference>
<dbReference type="SMART" id="SM00490">
    <property type="entry name" value="HELICc"/>
    <property type="match status" value="1"/>
</dbReference>
<evidence type="ECO:0000259" key="8">
    <source>
        <dbReference type="PROSITE" id="PS50016"/>
    </source>
</evidence>
<dbReference type="InterPro" id="IPR027417">
    <property type="entry name" value="P-loop_NTPase"/>
</dbReference>
<evidence type="ECO:0000313" key="13">
    <source>
        <dbReference type="Proteomes" id="UP001189429"/>
    </source>
</evidence>
<keyword evidence="2" id="KW-0479">Metal-binding</keyword>
<feature type="domain" description="Helicase C-terminal" evidence="11">
    <location>
        <begin position="873"/>
        <end position="1023"/>
    </location>
</feature>
<reference evidence="12" key="1">
    <citation type="submission" date="2023-10" db="EMBL/GenBank/DDBJ databases">
        <authorList>
            <person name="Chen Y."/>
            <person name="Shah S."/>
            <person name="Dougan E. K."/>
            <person name="Thang M."/>
            <person name="Chan C."/>
        </authorList>
    </citation>
    <scope>NUCLEOTIDE SEQUENCE [LARGE SCALE GENOMIC DNA]</scope>
</reference>
<dbReference type="InterPro" id="IPR036875">
    <property type="entry name" value="Znf_CCHC_sf"/>
</dbReference>
<dbReference type="PANTHER" id="PTHR10799">
    <property type="entry name" value="SNF2/RAD54 HELICASE FAMILY"/>
    <property type="match status" value="1"/>
</dbReference>
<proteinExistence type="predicted"/>
<evidence type="ECO:0000259" key="9">
    <source>
        <dbReference type="PROSITE" id="PS50089"/>
    </source>
</evidence>
<dbReference type="PROSITE" id="PS01359">
    <property type="entry name" value="ZF_PHD_1"/>
    <property type="match status" value="1"/>
</dbReference>
<dbReference type="Proteomes" id="UP001189429">
    <property type="component" value="Unassembled WGS sequence"/>
</dbReference>
<evidence type="ECO:0000259" key="10">
    <source>
        <dbReference type="PROSITE" id="PS51192"/>
    </source>
</evidence>
<evidence type="ECO:0000256" key="7">
    <source>
        <dbReference type="SAM" id="MobiDB-lite"/>
    </source>
</evidence>
<dbReference type="PROSITE" id="PS50016">
    <property type="entry name" value="ZF_PHD_2"/>
    <property type="match status" value="1"/>
</dbReference>
<dbReference type="SUPFAM" id="SSF57756">
    <property type="entry name" value="Retrovirus zinc finger-like domains"/>
    <property type="match status" value="1"/>
</dbReference>
<dbReference type="InterPro" id="IPR013083">
    <property type="entry name" value="Znf_RING/FYVE/PHD"/>
</dbReference>
<feature type="domain" description="Helicase ATP-binding" evidence="10">
    <location>
        <begin position="448"/>
        <end position="614"/>
    </location>
</feature>
<dbReference type="EMBL" id="CAUYUJ010013592">
    <property type="protein sequence ID" value="CAK0836472.1"/>
    <property type="molecule type" value="Genomic_DNA"/>
</dbReference>
<dbReference type="SUPFAM" id="SSF57903">
    <property type="entry name" value="FYVE/PHD zinc finger"/>
    <property type="match status" value="2"/>
</dbReference>
<evidence type="ECO:0000259" key="11">
    <source>
        <dbReference type="PROSITE" id="PS51194"/>
    </source>
</evidence>
<feature type="non-terminal residue" evidence="12">
    <location>
        <position position="1521"/>
    </location>
</feature>
<name>A0ABN9SVC0_9DINO</name>
<dbReference type="SMART" id="SM00249">
    <property type="entry name" value="PHD"/>
    <property type="match status" value="2"/>
</dbReference>
<evidence type="ECO:0000313" key="12">
    <source>
        <dbReference type="EMBL" id="CAK0836472.1"/>
    </source>
</evidence>
<evidence type="ECO:0000256" key="4">
    <source>
        <dbReference type="ARBA" id="ARBA00022801"/>
    </source>
</evidence>
<evidence type="ECO:0000256" key="1">
    <source>
        <dbReference type="ARBA" id="ARBA00004123"/>
    </source>
</evidence>
<feature type="non-terminal residue" evidence="12">
    <location>
        <position position="1"/>
    </location>
</feature>
<comment type="subcellular location">
    <subcellularLocation>
        <location evidence="1">Nucleus</location>
    </subcellularLocation>
</comment>
<dbReference type="InterPro" id="IPR049730">
    <property type="entry name" value="SNF2/RAD54-like_C"/>
</dbReference>
<evidence type="ECO:0000256" key="2">
    <source>
        <dbReference type="ARBA" id="ARBA00022723"/>
    </source>
</evidence>
<feature type="domain" description="PHD-type" evidence="8">
    <location>
        <begin position="223"/>
        <end position="273"/>
    </location>
</feature>
<keyword evidence="4" id="KW-0378">Hydrolase</keyword>
<keyword evidence="13" id="KW-1185">Reference proteome</keyword>
<dbReference type="InterPro" id="IPR001841">
    <property type="entry name" value="Znf_RING"/>
</dbReference>
<evidence type="ECO:0000256" key="3">
    <source>
        <dbReference type="ARBA" id="ARBA00022771"/>
    </source>
</evidence>
<dbReference type="Gene3D" id="4.10.60.10">
    <property type="entry name" value="Zinc finger, CCHC-type"/>
    <property type="match status" value="1"/>
</dbReference>
<dbReference type="Pfam" id="PF00176">
    <property type="entry name" value="SNF2-rel_dom"/>
    <property type="match status" value="1"/>
</dbReference>
<evidence type="ECO:0000256" key="6">
    <source>
        <dbReference type="PROSITE-ProRule" id="PRU00175"/>
    </source>
</evidence>
<feature type="region of interest" description="Disordered" evidence="7">
    <location>
        <begin position="62"/>
        <end position="89"/>
    </location>
</feature>
<dbReference type="InterPro" id="IPR038718">
    <property type="entry name" value="SNF2-like_sf"/>
</dbReference>